<organism evidence="1 2">
    <name type="scientific">Pinctada imbricata</name>
    <name type="common">Atlantic pearl-oyster</name>
    <name type="synonym">Pinctada martensii</name>
    <dbReference type="NCBI Taxonomy" id="66713"/>
    <lineage>
        <taxon>Eukaryota</taxon>
        <taxon>Metazoa</taxon>
        <taxon>Spiralia</taxon>
        <taxon>Lophotrochozoa</taxon>
        <taxon>Mollusca</taxon>
        <taxon>Bivalvia</taxon>
        <taxon>Autobranchia</taxon>
        <taxon>Pteriomorphia</taxon>
        <taxon>Pterioida</taxon>
        <taxon>Pterioidea</taxon>
        <taxon>Pteriidae</taxon>
        <taxon>Pinctada</taxon>
    </lineage>
</organism>
<protein>
    <submittedName>
        <fullName evidence="1">Uncharacterized protein</fullName>
    </submittedName>
</protein>
<dbReference type="PANTHER" id="PTHR46880">
    <property type="entry name" value="RAS-ASSOCIATING DOMAIN-CONTAINING PROTEIN"/>
    <property type="match status" value="1"/>
</dbReference>
<dbReference type="Proteomes" id="UP001186944">
    <property type="component" value="Unassembled WGS sequence"/>
</dbReference>
<dbReference type="PANTHER" id="PTHR46880:SF5">
    <property type="entry name" value="DUF4371 DOMAIN-CONTAINING PROTEIN"/>
    <property type="match status" value="1"/>
</dbReference>
<proteinExistence type="predicted"/>
<reference evidence="1" key="1">
    <citation type="submission" date="2019-08" db="EMBL/GenBank/DDBJ databases">
        <title>The improved chromosome-level genome for the pearl oyster Pinctada fucata martensii using PacBio sequencing and Hi-C.</title>
        <authorList>
            <person name="Zheng Z."/>
        </authorList>
    </citation>
    <scope>NUCLEOTIDE SEQUENCE</scope>
    <source>
        <strain evidence="1">ZZ-2019</strain>
        <tissue evidence="1">Adductor muscle</tissue>
    </source>
</reference>
<gene>
    <name evidence="1" type="ORF">FSP39_014493</name>
</gene>
<keyword evidence="2" id="KW-1185">Reference proteome</keyword>
<evidence type="ECO:0000313" key="1">
    <source>
        <dbReference type="EMBL" id="KAK3086162.1"/>
    </source>
</evidence>
<accession>A0AA88XJ07</accession>
<dbReference type="EMBL" id="VSWD01000012">
    <property type="protein sequence ID" value="KAK3086162.1"/>
    <property type="molecule type" value="Genomic_DNA"/>
</dbReference>
<dbReference type="AlphaFoldDB" id="A0AA88XJ07"/>
<evidence type="ECO:0000313" key="2">
    <source>
        <dbReference type="Proteomes" id="UP001186944"/>
    </source>
</evidence>
<comment type="caution">
    <text evidence="1">The sequence shown here is derived from an EMBL/GenBank/DDBJ whole genome shotgun (WGS) entry which is preliminary data.</text>
</comment>
<sequence length="296" mass="35165">MLKKYQEWLTQLFYYFKNSALREKQLHKIQEILEHPTLKYREIHSVRWLSFFEALQAVYRTIDPLLTYLHNRQADKDPKAKGLLKYMASRQFLFVTYLMMNVIPLVSKLCLTLQSETLDVAKAKVAIDLCLTDLEAYKRSTMHFKTHLEDFDSLVQALCQWKMMGLTEPPTDLSSTSLPKQWGKPRGPKVEAVAVPEMVVLKPKPDRKRKPLKNTLVDNRYIYSPIARKLTFKFRIEKYHTNSSPHITKEKNIMYRNIFLLYRNVFYIVLRRLYLHRNVFLSPCTETPLYQKHPAF</sequence>
<name>A0AA88XJ07_PINIB</name>